<proteinExistence type="predicted"/>
<organism evidence="2 3">
    <name type="scientific">Flavobacterium cauense R2A-7</name>
    <dbReference type="NCBI Taxonomy" id="1341154"/>
    <lineage>
        <taxon>Bacteria</taxon>
        <taxon>Pseudomonadati</taxon>
        <taxon>Bacteroidota</taxon>
        <taxon>Flavobacteriia</taxon>
        <taxon>Flavobacteriales</taxon>
        <taxon>Flavobacteriaceae</taxon>
        <taxon>Flavobacterium</taxon>
    </lineage>
</organism>
<evidence type="ECO:0000256" key="1">
    <source>
        <dbReference type="SAM" id="Phobius"/>
    </source>
</evidence>
<gene>
    <name evidence="2" type="ORF">IP98_02913</name>
</gene>
<keyword evidence="1" id="KW-0812">Transmembrane</keyword>
<evidence type="ECO:0000313" key="2">
    <source>
        <dbReference type="EMBL" id="TWI08048.1"/>
    </source>
</evidence>
<keyword evidence="3" id="KW-1185">Reference proteome</keyword>
<keyword evidence="1" id="KW-0472">Membrane</keyword>
<sequence length="159" mass="19050">MILSHKNCEVKISNEKIECEYLYLANKTIHWELYLNEKLKFKEIILIPEEIIEFQFEIEDRHHRGYFLTQEAVIYFLKKGEAEPKEFFRFCVIEDTKLSSQTKSYEFANEILKTISIKYNIPFSYKYYIDTKKKRNGIVYLLVIIIVAILFGILSSKLK</sequence>
<keyword evidence="1" id="KW-1133">Transmembrane helix</keyword>
<dbReference type="AlphaFoldDB" id="A0A562LK95"/>
<reference evidence="2 3" key="1">
    <citation type="journal article" date="2015" name="Stand. Genomic Sci.">
        <title>Genomic Encyclopedia of Bacterial and Archaeal Type Strains, Phase III: the genomes of soil and plant-associated and newly described type strains.</title>
        <authorList>
            <person name="Whitman W.B."/>
            <person name="Woyke T."/>
            <person name="Klenk H.P."/>
            <person name="Zhou Y."/>
            <person name="Lilburn T.G."/>
            <person name="Beck B.J."/>
            <person name="De Vos P."/>
            <person name="Vandamme P."/>
            <person name="Eisen J.A."/>
            <person name="Garrity G."/>
            <person name="Hugenholtz P."/>
            <person name="Kyrpides N.C."/>
        </authorList>
    </citation>
    <scope>NUCLEOTIDE SEQUENCE [LARGE SCALE GENOMIC DNA]</scope>
    <source>
        <strain evidence="2 3">CGMCC 1.7270</strain>
    </source>
</reference>
<dbReference type="Proteomes" id="UP000319848">
    <property type="component" value="Unassembled WGS sequence"/>
</dbReference>
<comment type="caution">
    <text evidence="2">The sequence shown here is derived from an EMBL/GenBank/DDBJ whole genome shotgun (WGS) entry which is preliminary data.</text>
</comment>
<protein>
    <submittedName>
        <fullName evidence="2">Uncharacterized protein</fullName>
    </submittedName>
</protein>
<evidence type="ECO:0000313" key="3">
    <source>
        <dbReference type="Proteomes" id="UP000319848"/>
    </source>
</evidence>
<feature type="transmembrane region" description="Helical" evidence="1">
    <location>
        <begin position="138"/>
        <end position="156"/>
    </location>
</feature>
<dbReference type="EMBL" id="VLKQ01000020">
    <property type="protein sequence ID" value="TWI08048.1"/>
    <property type="molecule type" value="Genomic_DNA"/>
</dbReference>
<name>A0A562LK95_9FLAO</name>
<accession>A0A562LK95</accession>